<sequence>MFSHESIPLISLDIIMLLCVLAAFIHPLHAFWSWVQRRKNGSSVGKRECQPKPPQAERLPA</sequence>
<dbReference type="EMBL" id="RCZE01000026">
    <property type="protein sequence ID" value="TPG65691.1"/>
    <property type="molecule type" value="Genomic_DNA"/>
</dbReference>
<dbReference type="AlphaFoldDB" id="A0A502GUR4"/>
<feature type="region of interest" description="Disordered" evidence="1">
    <location>
        <begin position="42"/>
        <end position="61"/>
    </location>
</feature>
<comment type="caution">
    <text evidence="3">The sequence shown here is derived from an EMBL/GenBank/DDBJ whole genome shotgun (WGS) entry which is preliminary data.</text>
</comment>
<proteinExistence type="predicted"/>
<keyword evidence="2" id="KW-1133">Transmembrane helix</keyword>
<accession>A0A502GUR4</accession>
<evidence type="ECO:0000256" key="1">
    <source>
        <dbReference type="SAM" id="MobiDB-lite"/>
    </source>
</evidence>
<gene>
    <name evidence="3" type="ORF">EAH78_31605</name>
</gene>
<evidence type="ECO:0000313" key="4">
    <source>
        <dbReference type="Proteomes" id="UP000317933"/>
    </source>
</evidence>
<name>A0A502GUR4_9PSED</name>
<keyword evidence="2" id="KW-0472">Membrane</keyword>
<feature type="transmembrane region" description="Helical" evidence="2">
    <location>
        <begin position="6"/>
        <end position="32"/>
    </location>
</feature>
<keyword evidence="2" id="KW-0812">Transmembrane</keyword>
<dbReference type="Proteomes" id="UP000317933">
    <property type="component" value="Unassembled WGS sequence"/>
</dbReference>
<reference evidence="3 4" key="1">
    <citation type="journal article" date="2019" name="Environ. Microbiol.">
        <title>Species interactions and distinct microbial communities in high Arctic permafrost affected cryosols are associated with the CH4 and CO2 gas fluxes.</title>
        <authorList>
            <person name="Altshuler I."/>
            <person name="Hamel J."/>
            <person name="Turney S."/>
            <person name="Magnuson E."/>
            <person name="Levesque R."/>
            <person name="Greer C."/>
            <person name="Whyte L.G."/>
        </authorList>
    </citation>
    <scope>NUCLEOTIDE SEQUENCE [LARGE SCALE GENOMIC DNA]</scope>
    <source>
        <strain evidence="3 4">E3</strain>
    </source>
</reference>
<organism evidence="3 4">
    <name type="scientific">Pseudomonas arsenicoxydans</name>
    <dbReference type="NCBI Taxonomy" id="702115"/>
    <lineage>
        <taxon>Bacteria</taxon>
        <taxon>Pseudomonadati</taxon>
        <taxon>Pseudomonadota</taxon>
        <taxon>Gammaproteobacteria</taxon>
        <taxon>Pseudomonadales</taxon>
        <taxon>Pseudomonadaceae</taxon>
        <taxon>Pseudomonas</taxon>
    </lineage>
</organism>
<evidence type="ECO:0000256" key="2">
    <source>
        <dbReference type="SAM" id="Phobius"/>
    </source>
</evidence>
<evidence type="ECO:0000313" key="3">
    <source>
        <dbReference type="EMBL" id="TPG65691.1"/>
    </source>
</evidence>
<protein>
    <submittedName>
        <fullName evidence="3">Uncharacterized protein</fullName>
    </submittedName>
</protein>